<dbReference type="SUPFAM" id="SSF50998">
    <property type="entry name" value="Quinoprotein alcohol dehydrogenase-like"/>
    <property type="match status" value="1"/>
</dbReference>
<evidence type="ECO:0000256" key="4">
    <source>
        <dbReference type="SAM" id="MobiDB-lite"/>
    </source>
</evidence>
<protein>
    <recommendedName>
        <fullName evidence="7">Vegetative incompatibility protein HET-E-1 [Podospora anserina]</fullName>
    </recommendedName>
</protein>
<dbReference type="InterPro" id="IPR011047">
    <property type="entry name" value="Quinoprotein_ADH-like_sf"/>
</dbReference>
<dbReference type="OrthoDB" id="6262491at2759"/>
<reference evidence="5" key="1">
    <citation type="submission" date="2020-09" db="EMBL/GenBank/DDBJ databases">
        <title>Comparative genome analyses of four rice-infecting Rhizoctonia solani isolates reveal extensive enrichment of homogalacturonan modification genes.</title>
        <authorList>
            <person name="Lee D.-Y."/>
            <person name="Jeon J."/>
            <person name="Kim K.-T."/>
            <person name="Cheong K."/>
            <person name="Song H."/>
            <person name="Choi G."/>
            <person name="Ko J."/>
            <person name="Opiyo S.O."/>
            <person name="Zuo S."/>
            <person name="Madhav S."/>
            <person name="Lee Y.-H."/>
            <person name="Wang G.-L."/>
        </authorList>
    </citation>
    <scope>NUCLEOTIDE SEQUENCE</scope>
    <source>
        <strain evidence="5">AG1-IA WGL</strain>
    </source>
</reference>
<sequence>MASKARSQVEIEKSTPRKEHKDRSSFRLRAPTADWLRRRVFHDPSSQLGIEAYDTTGESVVSLAEGRTQYVESATISPDGSKVAFSSYRGTPYAWDTANGGAVTQLLPDGVSGGLSLAFSPDGSRVACGLRNGEVYICALGQDVSAHGPLMGHTTDVYSVVFSSDGLHLASGSSDRTVRVWDVQTGQPVGTPFKGHTVEILCI</sequence>
<organism evidence="5 6">
    <name type="scientific">Rhizoctonia solani</name>
    <dbReference type="NCBI Taxonomy" id="456999"/>
    <lineage>
        <taxon>Eukaryota</taxon>
        <taxon>Fungi</taxon>
        <taxon>Dikarya</taxon>
        <taxon>Basidiomycota</taxon>
        <taxon>Agaricomycotina</taxon>
        <taxon>Agaricomycetes</taxon>
        <taxon>Cantharellales</taxon>
        <taxon>Ceratobasidiaceae</taxon>
        <taxon>Rhizoctonia</taxon>
    </lineage>
</organism>
<feature type="repeat" description="WD" evidence="3">
    <location>
        <begin position="150"/>
        <end position="191"/>
    </location>
</feature>
<dbReference type="InterPro" id="IPR019775">
    <property type="entry name" value="WD40_repeat_CS"/>
</dbReference>
<evidence type="ECO:0000256" key="2">
    <source>
        <dbReference type="ARBA" id="ARBA00022737"/>
    </source>
</evidence>
<dbReference type="Pfam" id="PF00400">
    <property type="entry name" value="WD40"/>
    <property type="match status" value="2"/>
</dbReference>
<proteinExistence type="predicted"/>
<name>A0A8H7HN92_9AGAM</name>
<evidence type="ECO:0000256" key="3">
    <source>
        <dbReference type="PROSITE-ProRule" id="PRU00221"/>
    </source>
</evidence>
<dbReference type="PROSITE" id="PS00678">
    <property type="entry name" value="WD_REPEATS_1"/>
    <property type="match status" value="1"/>
</dbReference>
<dbReference type="SMART" id="SM00320">
    <property type="entry name" value="WD40"/>
    <property type="match status" value="3"/>
</dbReference>
<feature type="region of interest" description="Disordered" evidence="4">
    <location>
        <begin position="1"/>
        <end position="25"/>
    </location>
</feature>
<keyword evidence="2" id="KW-0677">Repeat</keyword>
<dbReference type="InterPro" id="IPR015943">
    <property type="entry name" value="WD40/YVTN_repeat-like_dom_sf"/>
</dbReference>
<dbReference type="InterPro" id="IPR001680">
    <property type="entry name" value="WD40_rpt"/>
</dbReference>
<evidence type="ECO:0000313" key="6">
    <source>
        <dbReference type="Proteomes" id="UP000602905"/>
    </source>
</evidence>
<dbReference type="PANTHER" id="PTHR19879:SF9">
    <property type="entry name" value="TRANSCRIPTION INITIATION FACTOR TFIID SUBUNIT 5"/>
    <property type="match status" value="1"/>
</dbReference>
<dbReference type="Gene3D" id="2.130.10.10">
    <property type="entry name" value="YVTN repeat-like/Quinoprotein amine dehydrogenase"/>
    <property type="match status" value="1"/>
</dbReference>
<dbReference type="InterPro" id="IPR011659">
    <property type="entry name" value="WD40"/>
</dbReference>
<comment type="caution">
    <text evidence="5">The sequence shown here is derived from an EMBL/GenBank/DDBJ whole genome shotgun (WGS) entry which is preliminary data.</text>
</comment>
<dbReference type="Pfam" id="PF07676">
    <property type="entry name" value="PD40"/>
    <property type="match status" value="1"/>
</dbReference>
<dbReference type="EMBL" id="JACYCD010000150">
    <property type="protein sequence ID" value="KAF8701617.1"/>
    <property type="molecule type" value="Genomic_DNA"/>
</dbReference>
<dbReference type="Proteomes" id="UP000602905">
    <property type="component" value="Unassembled WGS sequence"/>
</dbReference>
<gene>
    <name evidence="5" type="ORF">RHS03_06488</name>
</gene>
<evidence type="ECO:0000313" key="5">
    <source>
        <dbReference type="EMBL" id="KAF8701617.1"/>
    </source>
</evidence>
<dbReference type="PROSITE" id="PS50082">
    <property type="entry name" value="WD_REPEATS_2"/>
    <property type="match status" value="1"/>
</dbReference>
<dbReference type="PROSITE" id="PS50294">
    <property type="entry name" value="WD_REPEATS_REGION"/>
    <property type="match status" value="1"/>
</dbReference>
<dbReference type="PANTHER" id="PTHR19879">
    <property type="entry name" value="TRANSCRIPTION INITIATION FACTOR TFIID"/>
    <property type="match status" value="1"/>
</dbReference>
<accession>A0A8H7HN92</accession>
<evidence type="ECO:0000256" key="1">
    <source>
        <dbReference type="ARBA" id="ARBA00022574"/>
    </source>
</evidence>
<feature type="non-terminal residue" evidence="5">
    <location>
        <position position="203"/>
    </location>
</feature>
<feature type="compositionally biased region" description="Basic and acidic residues" evidence="4">
    <location>
        <begin position="7"/>
        <end position="25"/>
    </location>
</feature>
<evidence type="ECO:0008006" key="7">
    <source>
        <dbReference type="Google" id="ProtNLM"/>
    </source>
</evidence>
<keyword evidence="1 3" id="KW-0853">WD repeat</keyword>
<dbReference type="AlphaFoldDB" id="A0A8H7HN92"/>